<organism evidence="1 2">
    <name type="scientific">Sphaerodactylus townsendi</name>
    <dbReference type="NCBI Taxonomy" id="933632"/>
    <lineage>
        <taxon>Eukaryota</taxon>
        <taxon>Metazoa</taxon>
        <taxon>Chordata</taxon>
        <taxon>Craniata</taxon>
        <taxon>Vertebrata</taxon>
        <taxon>Euteleostomi</taxon>
        <taxon>Lepidosauria</taxon>
        <taxon>Squamata</taxon>
        <taxon>Bifurcata</taxon>
        <taxon>Gekkota</taxon>
        <taxon>Sphaerodactylidae</taxon>
        <taxon>Sphaerodactylus</taxon>
    </lineage>
</organism>
<accession>A0ACB8G6G0</accession>
<proteinExistence type="predicted"/>
<evidence type="ECO:0000313" key="2">
    <source>
        <dbReference type="Proteomes" id="UP000827872"/>
    </source>
</evidence>
<keyword evidence="2" id="KW-1185">Reference proteome</keyword>
<sequence>MFDKVRDTTQPASRMAKPQDHDYYLKIDNYLDVVMRPVLPEVHKPDKFLPVIQGRGAAVANLAAANLAAAASAASPVARTRNAVDELRAILLRLGQSKTWDWHDEHKTR</sequence>
<dbReference type="EMBL" id="CM037614">
    <property type="protein sequence ID" value="KAH8015301.1"/>
    <property type="molecule type" value="Genomic_DNA"/>
</dbReference>
<evidence type="ECO:0000313" key="1">
    <source>
        <dbReference type="EMBL" id="KAH8015301.1"/>
    </source>
</evidence>
<reference evidence="1" key="1">
    <citation type="submission" date="2021-08" db="EMBL/GenBank/DDBJ databases">
        <title>The first chromosome-level gecko genome reveals the dynamic sex chromosomes of Neotropical dwarf geckos (Sphaerodactylidae: Sphaerodactylus).</title>
        <authorList>
            <person name="Pinto B.J."/>
            <person name="Keating S.E."/>
            <person name="Gamble T."/>
        </authorList>
    </citation>
    <scope>NUCLEOTIDE SEQUENCE</scope>
    <source>
        <strain evidence="1">TG3544</strain>
    </source>
</reference>
<dbReference type="Proteomes" id="UP000827872">
    <property type="component" value="Linkage Group LG01"/>
</dbReference>
<comment type="caution">
    <text evidence="1">The sequence shown here is derived from an EMBL/GenBank/DDBJ whole genome shotgun (WGS) entry which is preliminary data.</text>
</comment>
<name>A0ACB8G6G0_9SAUR</name>
<gene>
    <name evidence="1" type="ORF">K3G42_002337</name>
</gene>
<protein>
    <submittedName>
        <fullName evidence="1">Uncharacterized protein</fullName>
    </submittedName>
</protein>